<comment type="caution">
    <text evidence="1">The sequence shown here is derived from an EMBL/GenBank/DDBJ whole genome shotgun (WGS) entry which is preliminary data.</text>
</comment>
<dbReference type="Gene3D" id="1.10.150.240">
    <property type="entry name" value="Putative phosphatase, domain 2"/>
    <property type="match status" value="1"/>
</dbReference>
<proteinExistence type="predicted"/>
<dbReference type="NCBIfam" id="TIGR01549">
    <property type="entry name" value="HAD-SF-IA-v1"/>
    <property type="match status" value="1"/>
</dbReference>
<dbReference type="SFLD" id="SFLDG01129">
    <property type="entry name" value="C1.5:_HAD__Beta-PGM__Phosphata"/>
    <property type="match status" value="1"/>
</dbReference>
<evidence type="ECO:0000313" key="2">
    <source>
        <dbReference type="Proteomes" id="UP000655037"/>
    </source>
</evidence>
<accession>A0AAE2RCR7</accession>
<organism evidence="1 2">
    <name type="scientific">Agrobacterium vitis</name>
    <name type="common">Rhizobium vitis</name>
    <dbReference type="NCBI Taxonomy" id="373"/>
    <lineage>
        <taxon>Bacteria</taxon>
        <taxon>Pseudomonadati</taxon>
        <taxon>Pseudomonadota</taxon>
        <taxon>Alphaproteobacteria</taxon>
        <taxon>Hyphomicrobiales</taxon>
        <taxon>Rhizobiaceae</taxon>
        <taxon>Rhizobium/Agrobacterium group</taxon>
        <taxon>Agrobacterium</taxon>
    </lineage>
</organism>
<dbReference type="GO" id="GO:0005829">
    <property type="term" value="C:cytosol"/>
    <property type="evidence" value="ECO:0007669"/>
    <property type="project" value="TreeGrafter"/>
</dbReference>
<dbReference type="InterPro" id="IPR050155">
    <property type="entry name" value="HAD-like_hydrolase_sf"/>
</dbReference>
<name>A0AAE2RCR7_AGRVI</name>
<dbReference type="EMBL" id="JACXXJ020000005">
    <property type="protein sequence ID" value="MBF2716048.1"/>
    <property type="molecule type" value="Genomic_DNA"/>
</dbReference>
<keyword evidence="1" id="KW-0378">Hydrolase</keyword>
<dbReference type="SUPFAM" id="SSF56784">
    <property type="entry name" value="HAD-like"/>
    <property type="match status" value="1"/>
</dbReference>
<sequence>MKLVLFDCDGTLIDSAGTIHESMRRTFLAFGKPEPTLAATKSIMGLTLDIAIARIDGKQHVDDEAVAMRDHYKSLFTEVRQAPGYSEPLFDGIRALIERLAAEDEILIGAVTGKSRRGLNYVLDAHGFQSYFTVSRTADDCPSKPHPAMVTECCDETGMDLKDTVVIGDAIYDMQMARSAGVKAIGVSWGSASTDQLKASGAHFVVDRADALLAHILGVTHNA</sequence>
<dbReference type="InterPro" id="IPR041492">
    <property type="entry name" value="HAD_2"/>
</dbReference>
<dbReference type="InterPro" id="IPR023214">
    <property type="entry name" value="HAD_sf"/>
</dbReference>
<dbReference type="SFLD" id="SFLDG01135">
    <property type="entry name" value="C1.5.6:_HAD__Beta-PGM__Phospha"/>
    <property type="match status" value="1"/>
</dbReference>
<dbReference type="InterPro" id="IPR036412">
    <property type="entry name" value="HAD-like_sf"/>
</dbReference>
<dbReference type="RefSeq" id="WP_156536050.1">
    <property type="nucleotide sequence ID" value="NZ_JACXXJ020000005.1"/>
</dbReference>
<dbReference type="PANTHER" id="PTHR43434">
    <property type="entry name" value="PHOSPHOGLYCOLATE PHOSPHATASE"/>
    <property type="match status" value="1"/>
</dbReference>
<reference evidence="1" key="1">
    <citation type="submission" date="2020-11" db="EMBL/GenBank/DDBJ databases">
        <title>Agrobacterium vitis strain K377 genome.</title>
        <authorList>
            <person name="Xi H."/>
        </authorList>
    </citation>
    <scope>NUCLEOTIDE SEQUENCE</scope>
    <source>
        <strain evidence="1">K377</strain>
    </source>
</reference>
<evidence type="ECO:0000313" key="1">
    <source>
        <dbReference type="EMBL" id="MBF2716048.1"/>
    </source>
</evidence>
<dbReference type="AlphaFoldDB" id="A0AAE2RCR7"/>
<dbReference type="Proteomes" id="UP000655037">
    <property type="component" value="Unassembled WGS sequence"/>
</dbReference>
<dbReference type="Gene3D" id="3.40.50.1000">
    <property type="entry name" value="HAD superfamily/HAD-like"/>
    <property type="match status" value="1"/>
</dbReference>
<dbReference type="InterPro" id="IPR006439">
    <property type="entry name" value="HAD-SF_hydro_IA"/>
</dbReference>
<dbReference type="SFLD" id="SFLDS00003">
    <property type="entry name" value="Haloacid_Dehalogenase"/>
    <property type="match status" value="1"/>
</dbReference>
<dbReference type="GO" id="GO:0008967">
    <property type="term" value="F:phosphoglycolate phosphatase activity"/>
    <property type="evidence" value="ECO:0007669"/>
    <property type="project" value="TreeGrafter"/>
</dbReference>
<dbReference type="GO" id="GO:0006281">
    <property type="term" value="P:DNA repair"/>
    <property type="evidence" value="ECO:0007669"/>
    <property type="project" value="TreeGrafter"/>
</dbReference>
<protein>
    <submittedName>
        <fullName evidence="1">HAD-IA family hydrolase</fullName>
    </submittedName>
</protein>
<gene>
    <name evidence="1" type="ORF">IEI95_017685</name>
</gene>
<dbReference type="InterPro" id="IPR023198">
    <property type="entry name" value="PGP-like_dom2"/>
</dbReference>
<dbReference type="Pfam" id="PF13419">
    <property type="entry name" value="HAD_2"/>
    <property type="match status" value="1"/>
</dbReference>
<dbReference type="PANTHER" id="PTHR43434:SF24">
    <property type="entry name" value="HYDROLASE-RELATED"/>
    <property type="match status" value="1"/>
</dbReference>